<name>A0AAV4WNJ2_CAEEX</name>
<dbReference type="EMBL" id="BPLR01016394">
    <property type="protein sequence ID" value="GIY83525.1"/>
    <property type="molecule type" value="Genomic_DNA"/>
</dbReference>
<sequence>MQSSIGSRVAGIVLGPREEFVPGDPPTLARLGPVIEYLPLELKNDKNGLFCFVLLKALHVRCFRVI</sequence>
<evidence type="ECO:0000313" key="2">
    <source>
        <dbReference type="Proteomes" id="UP001054945"/>
    </source>
</evidence>
<keyword evidence="2" id="KW-1185">Reference proteome</keyword>
<reference evidence="1 2" key="1">
    <citation type="submission" date="2021-06" db="EMBL/GenBank/DDBJ databases">
        <title>Caerostris extrusa draft genome.</title>
        <authorList>
            <person name="Kono N."/>
            <person name="Arakawa K."/>
        </authorList>
    </citation>
    <scope>NUCLEOTIDE SEQUENCE [LARGE SCALE GENOMIC DNA]</scope>
</reference>
<proteinExistence type="predicted"/>
<dbReference type="Proteomes" id="UP001054945">
    <property type="component" value="Unassembled WGS sequence"/>
</dbReference>
<accession>A0AAV4WNJ2</accession>
<dbReference type="AlphaFoldDB" id="A0AAV4WNJ2"/>
<organism evidence="1 2">
    <name type="scientific">Caerostris extrusa</name>
    <name type="common">Bark spider</name>
    <name type="synonym">Caerostris bankana</name>
    <dbReference type="NCBI Taxonomy" id="172846"/>
    <lineage>
        <taxon>Eukaryota</taxon>
        <taxon>Metazoa</taxon>
        <taxon>Ecdysozoa</taxon>
        <taxon>Arthropoda</taxon>
        <taxon>Chelicerata</taxon>
        <taxon>Arachnida</taxon>
        <taxon>Araneae</taxon>
        <taxon>Araneomorphae</taxon>
        <taxon>Entelegynae</taxon>
        <taxon>Araneoidea</taxon>
        <taxon>Araneidae</taxon>
        <taxon>Caerostris</taxon>
    </lineage>
</organism>
<evidence type="ECO:0000313" key="1">
    <source>
        <dbReference type="EMBL" id="GIY83525.1"/>
    </source>
</evidence>
<comment type="caution">
    <text evidence="1">The sequence shown here is derived from an EMBL/GenBank/DDBJ whole genome shotgun (WGS) entry which is preliminary data.</text>
</comment>
<protein>
    <submittedName>
        <fullName evidence="1">Uncharacterized protein</fullName>
    </submittedName>
</protein>
<gene>
    <name evidence="1" type="ORF">CEXT_794581</name>
</gene>